<dbReference type="CDD" id="cd00317">
    <property type="entry name" value="cyclophilin"/>
    <property type="match status" value="1"/>
</dbReference>
<evidence type="ECO:0000256" key="6">
    <source>
        <dbReference type="PROSITE-ProRule" id="PRU00277"/>
    </source>
</evidence>
<dbReference type="PROSITE" id="PS50059">
    <property type="entry name" value="FKBP_PPIASE"/>
    <property type="match status" value="1"/>
</dbReference>
<dbReference type="PATRIC" id="fig|1705394.5.peg.299"/>
<dbReference type="RefSeq" id="WP_053950956.1">
    <property type="nucleotide sequence ID" value="NZ_CP010552.1"/>
</dbReference>
<dbReference type="GO" id="GO:0003755">
    <property type="term" value="F:peptidyl-prolyl cis-trans isomerase activity"/>
    <property type="evidence" value="ECO:0007669"/>
    <property type="project" value="UniProtKB-KW"/>
</dbReference>
<dbReference type="Pfam" id="PF00160">
    <property type="entry name" value="Pro_isomerase"/>
    <property type="match status" value="1"/>
</dbReference>
<dbReference type="InterPro" id="IPR020892">
    <property type="entry name" value="Cyclophilin-type_PPIase_CS"/>
</dbReference>
<dbReference type="Proteomes" id="UP000058020">
    <property type="component" value="Chromosome"/>
</dbReference>
<dbReference type="InterPro" id="IPR046357">
    <property type="entry name" value="PPIase_dom_sf"/>
</dbReference>
<dbReference type="InterPro" id="IPR044666">
    <property type="entry name" value="Cyclophilin_A-like"/>
</dbReference>
<reference evidence="10 11" key="1">
    <citation type="journal article" date="2015" name="Genome Announc.">
        <title>Genome Sequence of 'Candidatus Thioglobus autotrophica' Strain EF1, a Chemoautotroph from the SUP05 Clade of Marine Gammaproteobacteria.</title>
        <authorList>
            <person name="Shah V."/>
            <person name="Morris R.M."/>
        </authorList>
    </citation>
    <scope>NUCLEOTIDE SEQUENCE [LARGE SCALE GENOMIC DNA]</scope>
    <source>
        <strain evidence="10 11">EF1</strain>
    </source>
</reference>
<organism evidence="10 11">
    <name type="scientific">Candidatus Thioglobus autotrophicus</name>
    <dbReference type="NCBI Taxonomy" id="1705394"/>
    <lineage>
        <taxon>Bacteria</taxon>
        <taxon>Pseudomonadati</taxon>
        <taxon>Pseudomonadota</taxon>
        <taxon>Gammaproteobacteria</taxon>
        <taxon>Candidatus Pseudothioglobaceae</taxon>
        <taxon>Candidatus Thioglobus</taxon>
    </lineage>
</organism>
<dbReference type="SUPFAM" id="SSF54534">
    <property type="entry name" value="FKBP-like"/>
    <property type="match status" value="1"/>
</dbReference>
<dbReference type="Gene3D" id="2.40.100.10">
    <property type="entry name" value="Cyclophilin-like"/>
    <property type="match status" value="1"/>
</dbReference>
<dbReference type="InterPro" id="IPR001179">
    <property type="entry name" value="PPIase_FKBP_dom"/>
</dbReference>
<dbReference type="SUPFAM" id="SSF50891">
    <property type="entry name" value="Cyclophilin-like"/>
    <property type="match status" value="1"/>
</dbReference>
<comment type="similarity">
    <text evidence="2">Belongs to the cyclophilin-type PPIase family.</text>
</comment>
<dbReference type="EMBL" id="CP010552">
    <property type="protein sequence ID" value="ALE52028.1"/>
    <property type="molecule type" value="Genomic_DNA"/>
</dbReference>
<feature type="domain" description="PPIase FKBP-type" evidence="8">
    <location>
        <begin position="245"/>
        <end position="329"/>
    </location>
</feature>
<keyword evidence="4 6" id="KW-0697">Rotamase</keyword>
<evidence type="ECO:0000313" key="10">
    <source>
        <dbReference type="EMBL" id="ALE52028.1"/>
    </source>
</evidence>
<evidence type="ECO:0000259" key="8">
    <source>
        <dbReference type="PROSITE" id="PS50059"/>
    </source>
</evidence>
<dbReference type="STRING" id="1705394.SP60_01490"/>
<dbReference type="OrthoDB" id="9807797at2"/>
<evidence type="ECO:0000256" key="7">
    <source>
        <dbReference type="SAM" id="SignalP"/>
    </source>
</evidence>
<dbReference type="InterPro" id="IPR002130">
    <property type="entry name" value="Cyclophilin-type_PPIase_dom"/>
</dbReference>
<dbReference type="AlphaFoldDB" id="A0A0M5LEC8"/>
<evidence type="ECO:0000313" key="11">
    <source>
        <dbReference type="Proteomes" id="UP000058020"/>
    </source>
</evidence>
<evidence type="ECO:0000256" key="2">
    <source>
        <dbReference type="ARBA" id="ARBA00007365"/>
    </source>
</evidence>
<dbReference type="PROSITE" id="PS50072">
    <property type="entry name" value="CSA_PPIASE_2"/>
    <property type="match status" value="1"/>
</dbReference>
<evidence type="ECO:0000259" key="9">
    <source>
        <dbReference type="PROSITE" id="PS50072"/>
    </source>
</evidence>
<dbReference type="InterPro" id="IPR029000">
    <property type="entry name" value="Cyclophilin-like_dom_sf"/>
</dbReference>
<dbReference type="PRINTS" id="PR00153">
    <property type="entry name" value="CSAPPISMRASE"/>
</dbReference>
<keyword evidence="11" id="KW-1185">Reference proteome</keyword>
<keyword evidence="5 6" id="KW-0413">Isomerase</keyword>
<feature type="signal peptide" evidence="7">
    <location>
        <begin position="1"/>
        <end position="19"/>
    </location>
</feature>
<dbReference type="Gene3D" id="3.10.50.40">
    <property type="match status" value="1"/>
</dbReference>
<dbReference type="PANTHER" id="PTHR45625:SF4">
    <property type="entry name" value="PEPTIDYLPROLYL ISOMERASE DOMAIN AND WD REPEAT-CONTAINING PROTEIN 1"/>
    <property type="match status" value="1"/>
</dbReference>
<evidence type="ECO:0000256" key="1">
    <source>
        <dbReference type="ARBA" id="ARBA00000971"/>
    </source>
</evidence>
<dbReference type="Pfam" id="PF00254">
    <property type="entry name" value="FKBP_C"/>
    <property type="match status" value="1"/>
</dbReference>
<proteinExistence type="inferred from homology"/>
<sequence>MLRLFILLSVTLISLSSQAKLANGLYANLHTNQGDIIVQLEFEKTPLTVINFVGLAEGKKHSNIQTGKPFYNGLKFHRVIDNFMIQGGDPKGNGTGGPGYQFNDEITDLTHDREGILSMANSGPNTNGSQFFITHLATPHLDGKHTVFGNVVKGMSVVNKIKQDDFIRKVKIIRVGEKAQNFKTDEAAFKAENAAYANKEQQKIAAKKAKFLAFATANYPQAKITDQGYFVEVNQNGGGDTPNQGDLVKVSLSIDLDDGTNMRQAGEPLPFAAGSGSIISIIDTSVLTMKVGEKRTLIAPYYQIYGDSKRASLSTETILIFKLELLSINDI</sequence>
<dbReference type="EC" id="5.2.1.8" evidence="3 6"/>
<dbReference type="PROSITE" id="PS00170">
    <property type="entry name" value="CSA_PPIASE_1"/>
    <property type="match status" value="1"/>
</dbReference>
<dbReference type="KEGG" id="tho:SP60_01490"/>
<dbReference type="PANTHER" id="PTHR45625">
    <property type="entry name" value="PEPTIDYL-PROLYL CIS-TRANS ISOMERASE-RELATED"/>
    <property type="match status" value="1"/>
</dbReference>
<accession>A0A0M5LEC8</accession>
<feature type="chain" id="PRO_5005804937" description="peptidylprolyl isomerase" evidence="7">
    <location>
        <begin position="20"/>
        <end position="331"/>
    </location>
</feature>
<dbReference type="GO" id="GO:0006457">
    <property type="term" value="P:protein folding"/>
    <property type="evidence" value="ECO:0007669"/>
    <property type="project" value="InterPro"/>
</dbReference>
<protein>
    <recommendedName>
        <fullName evidence="3 6">peptidylprolyl isomerase</fullName>
        <ecNumber evidence="3 6">5.2.1.8</ecNumber>
    </recommendedName>
</protein>
<comment type="catalytic activity">
    <reaction evidence="1 6">
        <text>[protein]-peptidylproline (omega=180) = [protein]-peptidylproline (omega=0)</text>
        <dbReference type="Rhea" id="RHEA:16237"/>
        <dbReference type="Rhea" id="RHEA-COMP:10747"/>
        <dbReference type="Rhea" id="RHEA-COMP:10748"/>
        <dbReference type="ChEBI" id="CHEBI:83833"/>
        <dbReference type="ChEBI" id="CHEBI:83834"/>
        <dbReference type="EC" id="5.2.1.8"/>
    </reaction>
</comment>
<feature type="domain" description="PPIase cyclophilin-type" evidence="9">
    <location>
        <begin position="30"/>
        <end position="163"/>
    </location>
</feature>
<gene>
    <name evidence="10" type="ORF">SP60_01490</name>
</gene>
<evidence type="ECO:0000256" key="4">
    <source>
        <dbReference type="ARBA" id="ARBA00023110"/>
    </source>
</evidence>
<evidence type="ECO:0000256" key="3">
    <source>
        <dbReference type="ARBA" id="ARBA00013194"/>
    </source>
</evidence>
<name>A0A0M5LEC8_9GAMM</name>
<evidence type="ECO:0000256" key="5">
    <source>
        <dbReference type="ARBA" id="ARBA00023235"/>
    </source>
</evidence>
<keyword evidence="7" id="KW-0732">Signal</keyword>